<dbReference type="HOGENOM" id="CLU_072573_10_0_10"/>
<feature type="domain" description="Phosphatidic acid phosphatase type 2/haloperoxidase" evidence="2">
    <location>
        <begin position="66"/>
        <end position="183"/>
    </location>
</feature>
<protein>
    <submittedName>
        <fullName evidence="3">Membrane-associated phospholipid phosphatase</fullName>
    </submittedName>
</protein>
<keyword evidence="1" id="KW-0472">Membrane</keyword>
<dbReference type="AlphaFoldDB" id="B6YRJ7"/>
<dbReference type="EMBL" id="AP010656">
    <property type="protein sequence ID" value="BAG83819.1"/>
    <property type="molecule type" value="Genomic_DNA"/>
</dbReference>
<keyword evidence="1" id="KW-0812">Transmembrane</keyword>
<evidence type="ECO:0000313" key="3">
    <source>
        <dbReference type="EMBL" id="BAG83819.1"/>
    </source>
</evidence>
<dbReference type="Pfam" id="PF01569">
    <property type="entry name" value="PAP2"/>
    <property type="match status" value="1"/>
</dbReference>
<dbReference type="PANTHER" id="PTHR14969:SF13">
    <property type="entry name" value="AT30094P"/>
    <property type="match status" value="1"/>
</dbReference>
<sequence>MIEKLCHLLEQESQWEKNIFHLLNGRYALGDYFFWLCSNSWLEACIYISCLWIFLHKKNYKEALLVILSVALVFFLCEWISSSLFKPIFHRLRPTYHPDFKECVNTVFGYLGAGTYGFISGHTTNAFGFATITALIFRSRIYVWTILLFACLIGYSRIYLGVHFISDVLVGVLVGLSLGYLVYKLYKSCQIYFLKKNHITISFNRNKTS</sequence>
<gene>
    <name evidence="3" type="ordered locus">CFPG_556</name>
</gene>
<dbReference type="Proteomes" id="UP000000723">
    <property type="component" value="Chromosome"/>
</dbReference>
<evidence type="ECO:0000256" key="1">
    <source>
        <dbReference type="SAM" id="Phobius"/>
    </source>
</evidence>
<organism evidence="3 4">
    <name type="scientific">Azobacteroides pseudotrichonymphae genomovar. CFP2</name>
    <dbReference type="NCBI Taxonomy" id="511995"/>
    <lineage>
        <taxon>Bacteria</taxon>
        <taxon>Pseudomonadati</taxon>
        <taxon>Bacteroidota</taxon>
        <taxon>Bacteroidia</taxon>
        <taxon>Bacteroidales</taxon>
        <taxon>Candidatus Azobacteroides</taxon>
    </lineage>
</organism>
<feature type="transmembrane region" description="Helical" evidence="1">
    <location>
        <begin position="64"/>
        <end position="88"/>
    </location>
</feature>
<dbReference type="KEGG" id="aps:CFPG_556"/>
<feature type="transmembrane region" description="Helical" evidence="1">
    <location>
        <begin position="108"/>
        <end position="129"/>
    </location>
</feature>
<keyword evidence="4" id="KW-1185">Reference proteome</keyword>
<feature type="transmembrane region" description="Helical" evidence="1">
    <location>
        <begin position="141"/>
        <end position="162"/>
    </location>
</feature>
<accession>B6YRJ7</accession>
<evidence type="ECO:0000313" key="4">
    <source>
        <dbReference type="Proteomes" id="UP000000723"/>
    </source>
</evidence>
<dbReference type="SUPFAM" id="SSF48317">
    <property type="entry name" value="Acid phosphatase/Vanadium-dependent haloperoxidase"/>
    <property type="match status" value="1"/>
</dbReference>
<dbReference type="PANTHER" id="PTHR14969">
    <property type="entry name" value="SPHINGOSINE-1-PHOSPHATE PHOSPHOHYDROLASE"/>
    <property type="match status" value="1"/>
</dbReference>
<feature type="transmembrane region" description="Helical" evidence="1">
    <location>
        <begin position="168"/>
        <end position="186"/>
    </location>
</feature>
<dbReference type="eggNOG" id="COG0671">
    <property type="taxonomic scope" value="Bacteria"/>
</dbReference>
<dbReference type="SMART" id="SM00014">
    <property type="entry name" value="acidPPc"/>
    <property type="match status" value="1"/>
</dbReference>
<evidence type="ECO:0000259" key="2">
    <source>
        <dbReference type="SMART" id="SM00014"/>
    </source>
</evidence>
<dbReference type="InterPro" id="IPR000326">
    <property type="entry name" value="PAP2/HPO"/>
</dbReference>
<name>B6YRJ7_AZOPC</name>
<dbReference type="InterPro" id="IPR036938">
    <property type="entry name" value="PAP2/HPO_sf"/>
</dbReference>
<dbReference type="STRING" id="511995.CFPG_556"/>
<keyword evidence="1" id="KW-1133">Transmembrane helix</keyword>
<proteinExistence type="predicted"/>
<feature type="transmembrane region" description="Helical" evidence="1">
    <location>
        <begin position="32"/>
        <end position="55"/>
    </location>
</feature>
<reference evidence="4" key="1">
    <citation type="journal article" date="2008" name="Science">
        <title>Genome of an endosymbiont coupling N2 fixation to cellulolysis within RT protist cells in termite gut.</title>
        <authorList>
            <person name="Hongoh Y."/>
            <person name="Sharma V.K."/>
            <person name="Prakash T."/>
            <person name="Noda S."/>
            <person name="Toh H."/>
            <person name="Taylor T.D."/>
            <person name="Kudo T."/>
            <person name="Sakaki Y."/>
            <person name="Toyoda A."/>
            <person name="Hattori M."/>
            <person name="Ohkuma M."/>
        </authorList>
    </citation>
    <scope>NUCLEOTIDE SEQUENCE [LARGE SCALE GENOMIC DNA]</scope>
</reference>
<dbReference type="Gene3D" id="1.20.144.10">
    <property type="entry name" value="Phosphatidic acid phosphatase type 2/haloperoxidase"/>
    <property type="match status" value="2"/>
</dbReference>